<reference evidence="1 2" key="1">
    <citation type="journal article" date="2019" name="Nat. Microbiol.">
        <title>Mediterranean grassland soil C-N compound turnover is dependent on rainfall and depth, and is mediated by genomically divergent microorganisms.</title>
        <authorList>
            <person name="Diamond S."/>
            <person name="Andeer P.F."/>
            <person name="Li Z."/>
            <person name="Crits-Christoph A."/>
            <person name="Burstein D."/>
            <person name="Anantharaman K."/>
            <person name="Lane K.R."/>
            <person name="Thomas B.C."/>
            <person name="Pan C."/>
            <person name="Northen T.R."/>
            <person name="Banfield J.F."/>
        </authorList>
    </citation>
    <scope>NUCLEOTIDE SEQUENCE [LARGE SCALE GENOMIC DNA]</scope>
    <source>
        <strain evidence="1">WS_3</strain>
    </source>
</reference>
<sequence>MGAALVVAALVIPVSYDRVTGHRVTLTVEGAREAGQIHGIAEQLESLLHVDHVAVRATQEDGVTRLAF</sequence>
<feature type="non-terminal residue" evidence="1">
    <location>
        <position position="68"/>
    </location>
</feature>
<dbReference type="AlphaFoldDB" id="A0A538SK66"/>
<proteinExistence type="predicted"/>
<name>A0A538SK66_UNCEI</name>
<evidence type="ECO:0000313" key="1">
    <source>
        <dbReference type="EMBL" id="TMQ51768.1"/>
    </source>
</evidence>
<accession>A0A538SK66</accession>
<comment type="caution">
    <text evidence="1">The sequence shown here is derived from an EMBL/GenBank/DDBJ whole genome shotgun (WGS) entry which is preliminary data.</text>
</comment>
<gene>
    <name evidence="1" type="ORF">E6K73_04950</name>
</gene>
<protein>
    <submittedName>
        <fullName evidence="1">Uncharacterized protein</fullName>
    </submittedName>
</protein>
<organism evidence="1 2">
    <name type="scientific">Eiseniibacteriota bacterium</name>
    <dbReference type="NCBI Taxonomy" id="2212470"/>
    <lineage>
        <taxon>Bacteria</taxon>
        <taxon>Candidatus Eiseniibacteriota</taxon>
    </lineage>
</organism>
<dbReference type="EMBL" id="VBOT01000054">
    <property type="protein sequence ID" value="TMQ51768.1"/>
    <property type="molecule type" value="Genomic_DNA"/>
</dbReference>
<dbReference type="Proteomes" id="UP000320184">
    <property type="component" value="Unassembled WGS sequence"/>
</dbReference>
<evidence type="ECO:0000313" key="2">
    <source>
        <dbReference type="Proteomes" id="UP000320184"/>
    </source>
</evidence>